<gene>
    <name evidence="2" type="ORF">E3J48_02575</name>
</gene>
<organism evidence="2 3">
    <name type="scientific">Aerophobetes bacterium</name>
    <dbReference type="NCBI Taxonomy" id="2030807"/>
    <lineage>
        <taxon>Bacteria</taxon>
        <taxon>Candidatus Aerophobota</taxon>
    </lineage>
</organism>
<dbReference type="AlphaFoldDB" id="A0A523W954"/>
<name>A0A523W954_UNCAE</name>
<evidence type="ECO:0000313" key="2">
    <source>
        <dbReference type="EMBL" id="TET63369.1"/>
    </source>
</evidence>
<proteinExistence type="predicted"/>
<reference evidence="2 3" key="1">
    <citation type="submission" date="2019-03" db="EMBL/GenBank/DDBJ databases">
        <title>Metabolic potential of uncultured bacteria and archaea associated with petroleum seepage in deep-sea sediments.</title>
        <authorList>
            <person name="Dong X."/>
            <person name="Hubert C."/>
        </authorList>
    </citation>
    <scope>NUCLEOTIDE SEQUENCE [LARGE SCALE GENOMIC DNA]</scope>
    <source>
        <strain evidence="2">E29_bin52</strain>
    </source>
</reference>
<evidence type="ECO:0000256" key="1">
    <source>
        <dbReference type="SAM" id="MobiDB-lite"/>
    </source>
</evidence>
<feature type="region of interest" description="Disordered" evidence="1">
    <location>
        <begin position="1"/>
        <end position="21"/>
    </location>
</feature>
<evidence type="ECO:0000313" key="3">
    <source>
        <dbReference type="Proteomes" id="UP000319130"/>
    </source>
</evidence>
<comment type="caution">
    <text evidence="2">The sequence shown here is derived from an EMBL/GenBank/DDBJ whole genome shotgun (WGS) entry which is preliminary data.</text>
</comment>
<dbReference type="InterPro" id="IPR056909">
    <property type="entry name" value="SU10_portal"/>
</dbReference>
<protein>
    <recommendedName>
        <fullName evidence="4">Phage head-tail adapter protein</fullName>
    </recommendedName>
</protein>
<evidence type="ECO:0008006" key="4">
    <source>
        <dbReference type="Google" id="ProtNLM"/>
    </source>
</evidence>
<accession>A0A523W954</accession>
<feature type="compositionally biased region" description="Polar residues" evidence="1">
    <location>
        <begin position="579"/>
        <end position="589"/>
    </location>
</feature>
<sequence length="603" mass="68831">MARKKKTQPTDLGPGPPSSTMLERAKKVLDERLKASKQIVNSKKGKWSTWDKMYKNEQLRTRITGESNLVLPKADYIAEVISSKVINSVFSVATWLTMKHPEIPAAVLADQQKFFMWVMDKRVNFYLTAIELFKSSPIKGTSICKVFMRNFWPYVEFLDLESFLPDPMARKPGDIQSMRYCMHQFNRDLQQIKRFTSPLGHSIYTNIDKLEAQKEAKKKEQIKMPGTDTAVTDSVEPIFDIVEYHGDFEYEQGKYGEYIMAATLKNKTDDETDITIRCEPSTFKVRDEYSDEDIYLKPFVANIYSVNPGEFYGKSAISSVESLINEQTDLHNIYMDNHKRLVNGITKVLNRSDLTREDLPQTPGAMWFMDSFDDVEVETPQEANLLAYKAIHELLDREIEKASSVTSYNLGVGRTKRETFGEVRSMLAEASDRFQLFIQMADRITLRPIANRVYALLRETMDVLQRTDFIVDGEKLVIDKGSLLANMDVQFAATTIESEHSKYSKQQTFPQMLQVFQQIAAGRLNVDEISKEMGELFNFNNPERFLHPSESIPISILPPQLQEIAQQLLAQYQDEQQTGKKTPTPSAPQLTEGIPQGLGGGMG</sequence>
<dbReference type="Proteomes" id="UP000319130">
    <property type="component" value="Unassembled WGS sequence"/>
</dbReference>
<dbReference type="EMBL" id="SOIZ01000108">
    <property type="protein sequence ID" value="TET63369.1"/>
    <property type="molecule type" value="Genomic_DNA"/>
</dbReference>
<feature type="region of interest" description="Disordered" evidence="1">
    <location>
        <begin position="574"/>
        <end position="603"/>
    </location>
</feature>
<dbReference type="Pfam" id="PF23899">
    <property type="entry name" value="SU10_portal"/>
    <property type="match status" value="1"/>
</dbReference>